<sequence length="60" mass="6871">MLCNNLSKGLLELREKQMSKNIAWASFINQKPSIRKHLPCCLCLLKQLPALQKSLSYQVV</sequence>
<accession>A0A0E9WLR6</accession>
<evidence type="ECO:0000313" key="1">
    <source>
        <dbReference type="EMBL" id="JAH90540.1"/>
    </source>
</evidence>
<proteinExistence type="predicted"/>
<dbReference type="EMBL" id="GBXM01018037">
    <property type="protein sequence ID" value="JAH90540.1"/>
    <property type="molecule type" value="Transcribed_RNA"/>
</dbReference>
<dbReference type="AlphaFoldDB" id="A0A0E9WLR6"/>
<reference evidence="1" key="1">
    <citation type="submission" date="2014-11" db="EMBL/GenBank/DDBJ databases">
        <authorList>
            <person name="Amaro Gonzalez C."/>
        </authorList>
    </citation>
    <scope>NUCLEOTIDE SEQUENCE</scope>
</reference>
<organism evidence="1">
    <name type="scientific">Anguilla anguilla</name>
    <name type="common">European freshwater eel</name>
    <name type="synonym">Muraena anguilla</name>
    <dbReference type="NCBI Taxonomy" id="7936"/>
    <lineage>
        <taxon>Eukaryota</taxon>
        <taxon>Metazoa</taxon>
        <taxon>Chordata</taxon>
        <taxon>Craniata</taxon>
        <taxon>Vertebrata</taxon>
        <taxon>Euteleostomi</taxon>
        <taxon>Actinopterygii</taxon>
        <taxon>Neopterygii</taxon>
        <taxon>Teleostei</taxon>
        <taxon>Anguilliformes</taxon>
        <taxon>Anguillidae</taxon>
        <taxon>Anguilla</taxon>
    </lineage>
</organism>
<protein>
    <submittedName>
        <fullName evidence="1">Uncharacterized protein</fullName>
    </submittedName>
</protein>
<name>A0A0E9WLR6_ANGAN</name>
<reference evidence="1" key="2">
    <citation type="journal article" date="2015" name="Fish Shellfish Immunol.">
        <title>Early steps in the European eel (Anguilla anguilla)-Vibrio vulnificus interaction in the gills: Role of the RtxA13 toxin.</title>
        <authorList>
            <person name="Callol A."/>
            <person name="Pajuelo D."/>
            <person name="Ebbesson L."/>
            <person name="Teles M."/>
            <person name="MacKenzie S."/>
            <person name="Amaro C."/>
        </authorList>
    </citation>
    <scope>NUCLEOTIDE SEQUENCE</scope>
</reference>